<feature type="region of interest" description="Disordered" evidence="1">
    <location>
        <begin position="112"/>
        <end position="133"/>
    </location>
</feature>
<dbReference type="AlphaFoldDB" id="A0A9D3WSZ4"/>
<accession>A0A9D3WSZ4</accession>
<dbReference type="Proteomes" id="UP000827986">
    <property type="component" value="Unassembled WGS sequence"/>
</dbReference>
<organism evidence="2 3">
    <name type="scientific">Mauremys mutica</name>
    <name type="common">yellowpond turtle</name>
    <dbReference type="NCBI Taxonomy" id="74926"/>
    <lineage>
        <taxon>Eukaryota</taxon>
        <taxon>Metazoa</taxon>
        <taxon>Chordata</taxon>
        <taxon>Craniata</taxon>
        <taxon>Vertebrata</taxon>
        <taxon>Euteleostomi</taxon>
        <taxon>Archelosauria</taxon>
        <taxon>Testudinata</taxon>
        <taxon>Testudines</taxon>
        <taxon>Cryptodira</taxon>
        <taxon>Durocryptodira</taxon>
        <taxon>Testudinoidea</taxon>
        <taxon>Geoemydidae</taxon>
        <taxon>Geoemydinae</taxon>
        <taxon>Mauremys</taxon>
    </lineage>
</organism>
<evidence type="ECO:0000256" key="1">
    <source>
        <dbReference type="SAM" id="MobiDB-lite"/>
    </source>
</evidence>
<evidence type="ECO:0000313" key="3">
    <source>
        <dbReference type="Proteomes" id="UP000827986"/>
    </source>
</evidence>
<comment type="caution">
    <text evidence="2">The sequence shown here is derived from an EMBL/GenBank/DDBJ whole genome shotgun (WGS) entry which is preliminary data.</text>
</comment>
<protein>
    <submittedName>
        <fullName evidence="2">Uncharacterized protein</fullName>
    </submittedName>
</protein>
<dbReference type="EMBL" id="JAHDVG010000487">
    <property type="protein sequence ID" value="KAH1166083.1"/>
    <property type="molecule type" value="Genomic_DNA"/>
</dbReference>
<proteinExistence type="predicted"/>
<gene>
    <name evidence="2" type="ORF">KIL84_015255</name>
</gene>
<name>A0A9D3WSZ4_9SAUR</name>
<keyword evidence="3" id="KW-1185">Reference proteome</keyword>
<sequence>MCPKGVPWLGPSPAPLVRAWGLPSCTSHQPLPFTSCCCSQPESVIPLAWAVSECALPARHTVCVTPASFGPLCLTRESPGELESPPGSVSGNAGLHGQLWQREKEPGACRCSFKGRRSQPDVSSRSPGARAWQ</sequence>
<reference evidence="2" key="1">
    <citation type="submission" date="2021-09" db="EMBL/GenBank/DDBJ databases">
        <title>The genome of Mauremys mutica provides insights into the evolution of semi-aquatic lifestyle.</title>
        <authorList>
            <person name="Gong S."/>
            <person name="Gao Y."/>
        </authorList>
    </citation>
    <scope>NUCLEOTIDE SEQUENCE</scope>
    <source>
        <strain evidence="2">MM-2020</strain>
        <tissue evidence="2">Muscle</tissue>
    </source>
</reference>
<evidence type="ECO:0000313" key="2">
    <source>
        <dbReference type="EMBL" id="KAH1166083.1"/>
    </source>
</evidence>